<sequence length="78" mass="8603">MPATSSHDRHAHALTMASSLASARRWQSEACALREHAALTRLTAAQRAQLLREAEAADRQARFWLDGLPVSPPSDRRA</sequence>
<accession>A0A1L7ANG3</accession>
<dbReference type="RefSeq" id="WP_075801010.1">
    <property type="nucleotide sequence ID" value="NZ_CP015585.1"/>
</dbReference>
<evidence type="ECO:0000313" key="2">
    <source>
        <dbReference type="Proteomes" id="UP000185494"/>
    </source>
</evidence>
<name>A0A1L7ANG3_9PROT</name>
<dbReference type="Proteomes" id="UP000185494">
    <property type="component" value="Chromosome 1"/>
</dbReference>
<reference evidence="1 2" key="1">
    <citation type="submission" date="2016-05" db="EMBL/GenBank/DDBJ databases">
        <title>Complete Genome and Methylome Analysis of Psychrotrophic Bacterial Isolates from Antarctic Lake Untersee.</title>
        <authorList>
            <person name="Fomenkov A."/>
            <person name="Akimov V.N."/>
            <person name="Vasilyeva L.V."/>
            <person name="Andersen D."/>
            <person name="Vincze T."/>
            <person name="Roberts R.J."/>
        </authorList>
    </citation>
    <scope>NUCLEOTIDE SEQUENCE [LARGE SCALE GENOMIC DNA]</scope>
    <source>
        <strain evidence="1 2">U14-5</strain>
        <plasmid evidence="2">Plasmid 1</plasmid>
    </source>
</reference>
<dbReference type="EMBL" id="CP015585">
    <property type="protein sequence ID" value="APT60311.1"/>
    <property type="molecule type" value="Genomic_DNA"/>
</dbReference>
<keyword evidence="1" id="KW-0614">Plasmid</keyword>
<gene>
    <name evidence="1" type="ORF">RGI145_23570</name>
</gene>
<geneLocation type="plasmid" evidence="1 2">
    <name>1</name>
</geneLocation>
<organism evidence="1 2">
    <name type="scientific">Roseomonas gilardii</name>
    <dbReference type="NCBI Taxonomy" id="257708"/>
    <lineage>
        <taxon>Bacteria</taxon>
        <taxon>Pseudomonadati</taxon>
        <taxon>Pseudomonadota</taxon>
        <taxon>Alphaproteobacteria</taxon>
        <taxon>Acetobacterales</taxon>
        <taxon>Roseomonadaceae</taxon>
        <taxon>Roseomonas</taxon>
    </lineage>
</organism>
<dbReference type="KEGG" id="rgi:RGI145_23570"/>
<evidence type="ECO:0000313" key="1">
    <source>
        <dbReference type="EMBL" id="APT60311.1"/>
    </source>
</evidence>
<proteinExistence type="predicted"/>
<protein>
    <submittedName>
        <fullName evidence="1">Uncharacterized protein</fullName>
    </submittedName>
</protein>
<dbReference type="AlphaFoldDB" id="A0A1L7ANG3"/>